<evidence type="ECO:0000313" key="2">
    <source>
        <dbReference type="EMBL" id="MFC3197376.1"/>
    </source>
</evidence>
<dbReference type="PANTHER" id="PTHR12558:SF13">
    <property type="entry name" value="CELL DIVISION CYCLE PROTEIN 27 HOMOLOG"/>
    <property type="match status" value="1"/>
</dbReference>
<gene>
    <name evidence="2" type="ORF">ACFOET_07105</name>
</gene>
<proteinExistence type="predicted"/>
<dbReference type="SUPFAM" id="SSF48452">
    <property type="entry name" value="TPR-like"/>
    <property type="match status" value="1"/>
</dbReference>
<protein>
    <submittedName>
        <fullName evidence="2">Tetratricopeptide repeat protein</fullName>
    </submittedName>
</protein>
<accession>A0ABV7JMT2</accession>
<organism evidence="2 3">
    <name type="scientific">Parapedobacter deserti</name>
    <dbReference type="NCBI Taxonomy" id="1912957"/>
    <lineage>
        <taxon>Bacteria</taxon>
        <taxon>Pseudomonadati</taxon>
        <taxon>Bacteroidota</taxon>
        <taxon>Sphingobacteriia</taxon>
        <taxon>Sphingobacteriales</taxon>
        <taxon>Sphingobacteriaceae</taxon>
        <taxon>Parapedobacter</taxon>
    </lineage>
</organism>
<dbReference type="Gene3D" id="1.25.40.10">
    <property type="entry name" value="Tetratricopeptide repeat domain"/>
    <property type="match status" value="2"/>
</dbReference>
<comment type="caution">
    <text evidence="2">The sequence shown here is derived from an EMBL/GenBank/DDBJ whole genome shotgun (WGS) entry which is preliminary data.</text>
</comment>
<dbReference type="InterPro" id="IPR011990">
    <property type="entry name" value="TPR-like_helical_dom_sf"/>
</dbReference>
<keyword evidence="1" id="KW-0732">Signal</keyword>
<reference evidence="3" key="1">
    <citation type="journal article" date="2019" name="Int. J. Syst. Evol. Microbiol.">
        <title>The Global Catalogue of Microorganisms (GCM) 10K type strain sequencing project: providing services to taxonomists for standard genome sequencing and annotation.</title>
        <authorList>
            <consortium name="The Broad Institute Genomics Platform"/>
            <consortium name="The Broad Institute Genome Sequencing Center for Infectious Disease"/>
            <person name="Wu L."/>
            <person name="Ma J."/>
        </authorList>
    </citation>
    <scope>NUCLEOTIDE SEQUENCE [LARGE SCALE GENOMIC DNA]</scope>
    <source>
        <strain evidence="3">KCTC 52416</strain>
    </source>
</reference>
<name>A0ABV7JMT2_9SPHI</name>
<evidence type="ECO:0000313" key="3">
    <source>
        <dbReference type="Proteomes" id="UP001595526"/>
    </source>
</evidence>
<evidence type="ECO:0000256" key="1">
    <source>
        <dbReference type="SAM" id="SignalP"/>
    </source>
</evidence>
<dbReference type="EMBL" id="JBHRTA010000022">
    <property type="protein sequence ID" value="MFC3197376.1"/>
    <property type="molecule type" value="Genomic_DNA"/>
</dbReference>
<dbReference type="Proteomes" id="UP001595526">
    <property type="component" value="Unassembled WGS sequence"/>
</dbReference>
<feature type="signal peptide" evidence="1">
    <location>
        <begin position="1"/>
        <end position="35"/>
    </location>
</feature>
<feature type="chain" id="PRO_5045258647" evidence="1">
    <location>
        <begin position="36"/>
        <end position="384"/>
    </location>
</feature>
<keyword evidence="3" id="KW-1185">Reference proteome</keyword>
<sequence>MKTIQRMNRHNRTINLGSALLLAALLAVITLPAVAQSNLKEGNNNFAMYTKTKDFKHLEAARKFADEAYKTKRDSTSFRNNLLRGLVYSTLAVVDSNRTQKYPADPIDIASASLRKLVNNKQLSYEHGPEVNYIKRSLANAYLIKANRAVAKANYEEAFNQYRQVDSISGSAIDVKHNLAVLSTKIGGEDDAIKRYQAFTRQRETSSPVYILELAELYRKKHDKPAMLNTLLTGREQFPDNKEILFALINLYVADEAYAAIVPLVDEAIAHEPENVNLNYIAGFANEMEGNTANAKRYYEKVISLDANNFEGNLQLGLLYLKEYIDNPADEDKENKAQEYLLKANQIRPSEVSALKSLAVLYDQSGDIIQLERVNNILNQLTVN</sequence>
<dbReference type="PANTHER" id="PTHR12558">
    <property type="entry name" value="CELL DIVISION CYCLE 16,23,27"/>
    <property type="match status" value="1"/>
</dbReference>